<dbReference type="GO" id="GO:0003729">
    <property type="term" value="F:mRNA binding"/>
    <property type="evidence" value="ECO:0007669"/>
    <property type="project" value="TreeGrafter"/>
</dbReference>
<dbReference type="PROSITE" id="PS50126">
    <property type="entry name" value="S1"/>
    <property type="match status" value="2"/>
</dbReference>
<dbReference type="InterPro" id="IPR050437">
    <property type="entry name" value="Ribos_protein_bS1-like"/>
</dbReference>
<accession>A0A4V2S9L0</accession>
<proteinExistence type="inferred from homology"/>
<sequence>MTEAWQDIYASRQSNKILTGTLSAIESQEDKNFAVIFYDGVKVIIPFEEMGIENINKTIVRSMIGAEIDFVVRGIDTEKEIAIASRKFAMNLRKKYELPKHEVGDVILARIVAIGKNHAVAEVYGIETKVPKEEIGYGYIDRINDLLQVGDRVPAKITKLDIENSVVEISIKQTKPNPFEQVDTKYKKGGEYLGTVTGSQPYGYFVNLEPGIDVLCPNPYWKTKIEKGDKVTVRITKIDHKKQRITGVLKRLVRKAQ</sequence>
<evidence type="ECO:0000313" key="6">
    <source>
        <dbReference type="Proteomes" id="UP000294886"/>
    </source>
</evidence>
<dbReference type="PANTHER" id="PTHR10724">
    <property type="entry name" value="30S RIBOSOMAL PROTEIN S1"/>
    <property type="match status" value="1"/>
</dbReference>
<dbReference type="SMART" id="SM00316">
    <property type="entry name" value="S1"/>
    <property type="match status" value="3"/>
</dbReference>
<dbReference type="EMBL" id="SLWU01000003">
    <property type="protein sequence ID" value="TCO68230.1"/>
    <property type="molecule type" value="Genomic_DNA"/>
</dbReference>
<dbReference type="GO" id="GO:0003735">
    <property type="term" value="F:structural constituent of ribosome"/>
    <property type="evidence" value="ECO:0007669"/>
    <property type="project" value="TreeGrafter"/>
</dbReference>
<comment type="similarity">
    <text evidence="1">Belongs to the bacterial ribosomal protein bS1 family.</text>
</comment>
<protein>
    <submittedName>
        <fullName evidence="5">SSU ribosomal protein S1P</fullName>
    </submittedName>
</protein>
<dbReference type="Gene3D" id="2.40.50.140">
    <property type="entry name" value="Nucleic acid-binding proteins"/>
    <property type="match status" value="2"/>
</dbReference>
<dbReference type="SUPFAM" id="SSF50249">
    <property type="entry name" value="Nucleic acid-binding proteins"/>
    <property type="match status" value="1"/>
</dbReference>
<evidence type="ECO:0000313" key="5">
    <source>
        <dbReference type="EMBL" id="TCO68230.1"/>
    </source>
</evidence>
<dbReference type="AlphaFoldDB" id="A0A4V2S9L0"/>
<organism evidence="5 6">
    <name type="scientific">Caldanaerobacter subterraneus</name>
    <dbReference type="NCBI Taxonomy" id="911092"/>
    <lineage>
        <taxon>Bacteria</taxon>
        <taxon>Bacillati</taxon>
        <taxon>Bacillota</taxon>
        <taxon>Clostridia</taxon>
        <taxon>Thermoanaerobacterales</taxon>
        <taxon>Thermoanaerobacteraceae</taxon>
        <taxon>Caldanaerobacter</taxon>
    </lineage>
</organism>
<keyword evidence="3" id="KW-0687">Ribonucleoprotein</keyword>
<dbReference type="GO" id="GO:0006412">
    <property type="term" value="P:translation"/>
    <property type="evidence" value="ECO:0007669"/>
    <property type="project" value="TreeGrafter"/>
</dbReference>
<dbReference type="InterPro" id="IPR012340">
    <property type="entry name" value="NA-bd_OB-fold"/>
</dbReference>
<comment type="caution">
    <text evidence="5">The sequence shown here is derived from an EMBL/GenBank/DDBJ whole genome shotgun (WGS) entry which is preliminary data.</text>
</comment>
<dbReference type="Pfam" id="PF00575">
    <property type="entry name" value="S1"/>
    <property type="match status" value="2"/>
</dbReference>
<evidence type="ECO:0000256" key="1">
    <source>
        <dbReference type="ARBA" id="ARBA00006767"/>
    </source>
</evidence>
<evidence type="ECO:0000256" key="3">
    <source>
        <dbReference type="ARBA" id="ARBA00023274"/>
    </source>
</evidence>
<dbReference type="Proteomes" id="UP000294886">
    <property type="component" value="Unassembled WGS sequence"/>
</dbReference>
<feature type="domain" description="S1 motif" evidence="4">
    <location>
        <begin position="104"/>
        <end position="172"/>
    </location>
</feature>
<dbReference type="GO" id="GO:0022627">
    <property type="term" value="C:cytosolic small ribosomal subunit"/>
    <property type="evidence" value="ECO:0007669"/>
    <property type="project" value="TreeGrafter"/>
</dbReference>
<gene>
    <name evidence="5" type="ORF">EV203_103127</name>
</gene>
<evidence type="ECO:0000259" key="4">
    <source>
        <dbReference type="PROSITE" id="PS50126"/>
    </source>
</evidence>
<name>A0A4V2S9L0_9THEO</name>
<keyword evidence="2 5" id="KW-0689">Ribosomal protein</keyword>
<evidence type="ECO:0000256" key="2">
    <source>
        <dbReference type="ARBA" id="ARBA00022980"/>
    </source>
</evidence>
<feature type="domain" description="S1 motif" evidence="4">
    <location>
        <begin position="189"/>
        <end position="250"/>
    </location>
</feature>
<dbReference type="RefSeq" id="WP_132039007.1">
    <property type="nucleotide sequence ID" value="NZ_SLWU01000003.1"/>
</dbReference>
<dbReference type="InterPro" id="IPR003029">
    <property type="entry name" value="S1_domain"/>
</dbReference>
<dbReference type="PANTHER" id="PTHR10724:SF7">
    <property type="entry name" value="SMALL RIBOSOMAL SUBUNIT PROTEIN BS1C"/>
    <property type="match status" value="1"/>
</dbReference>
<reference evidence="5 6" key="1">
    <citation type="submission" date="2019-03" db="EMBL/GenBank/DDBJ databases">
        <title>Genomic Encyclopedia of Type Strains, Phase IV (KMG-IV): sequencing the most valuable type-strain genomes for metagenomic binning, comparative biology and taxonomic classification.</title>
        <authorList>
            <person name="Goeker M."/>
        </authorList>
    </citation>
    <scope>NUCLEOTIDE SEQUENCE [LARGE SCALE GENOMIC DNA]</scope>
    <source>
        <strain evidence="5 6">DSM 13054</strain>
    </source>
</reference>
<dbReference type="CDD" id="cd00164">
    <property type="entry name" value="S1_like"/>
    <property type="match status" value="1"/>
</dbReference>